<dbReference type="SUPFAM" id="SSF46565">
    <property type="entry name" value="Chaperone J-domain"/>
    <property type="match status" value="1"/>
</dbReference>
<dbReference type="InterPro" id="IPR001623">
    <property type="entry name" value="DnaJ_domain"/>
</dbReference>
<dbReference type="AlphaFoldDB" id="B6K6A0"/>
<dbReference type="CDD" id="cd06257">
    <property type="entry name" value="DnaJ"/>
    <property type="match status" value="1"/>
</dbReference>
<dbReference type="Proteomes" id="UP000001744">
    <property type="component" value="Unassembled WGS sequence"/>
</dbReference>
<dbReference type="GeneID" id="7050623"/>
<dbReference type="OMA" id="SVYTAFQ"/>
<evidence type="ECO:0000256" key="1">
    <source>
        <dbReference type="SAM" id="MobiDB-lite"/>
    </source>
</evidence>
<dbReference type="VEuPathDB" id="FungiDB:SJAG_04228"/>
<dbReference type="PANTHER" id="PTHR43948:SF21">
    <property type="entry name" value="DNAJ DOMAIN-CONTAINING PROTEIN"/>
    <property type="match status" value="1"/>
</dbReference>
<dbReference type="GO" id="GO:0005737">
    <property type="term" value="C:cytoplasm"/>
    <property type="evidence" value="ECO:0000318"/>
    <property type="project" value="GO_Central"/>
</dbReference>
<name>B6K6A0_SCHJY</name>
<dbReference type="RefSeq" id="XP_002175347.1">
    <property type="nucleotide sequence ID" value="XM_002175311.1"/>
</dbReference>
<dbReference type="eggNOG" id="KOG0714">
    <property type="taxonomic scope" value="Eukaryota"/>
</dbReference>
<gene>
    <name evidence="3" type="ORF">SJAG_04228</name>
</gene>
<dbReference type="STRING" id="402676.B6K6A0"/>
<dbReference type="OrthoDB" id="442087at2759"/>
<dbReference type="GO" id="GO:0005634">
    <property type="term" value="C:nucleus"/>
    <property type="evidence" value="ECO:0000318"/>
    <property type="project" value="GO_Central"/>
</dbReference>
<dbReference type="PROSITE" id="PS50076">
    <property type="entry name" value="DNAJ_2"/>
    <property type="match status" value="1"/>
</dbReference>
<dbReference type="GO" id="GO:0044183">
    <property type="term" value="F:protein folding chaperone"/>
    <property type="evidence" value="ECO:0000318"/>
    <property type="project" value="GO_Central"/>
</dbReference>
<accession>B6K6A0</accession>
<dbReference type="Gene3D" id="1.10.287.110">
    <property type="entry name" value="DnaJ domain"/>
    <property type="match status" value="1"/>
</dbReference>
<keyword evidence="4" id="KW-1185">Reference proteome</keyword>
<dbReference type="JaponicusDB" id="SJAG_04228"/>
<feature type="region of interest" description="Disordered" evidence="1">
    <location>
        <begin position="69"/>
        <end position="93"/>
    </location>
</feature>
<dbReference type="GO" id="GO:0051082">
    <property type="term" value="F:unfolded protein binding"/>
    <property type="evidence" value="ECO:0000318"/>
    <property type="project" value="GO_Central"/>
</dbReference>
<reference evidence="3 4" key="1">
    <citation type="journal article" date="2011" name="Science">
        <title>Comparative functional genomics of the fission yeasts.</title>
        <authorList>
            <person name="Rhind N."/>
            <person name="Chen Z."/>
            <person name="Yassour M."/>
            <person name="Thompson D.A."/>
            <person name="Haas B.J."/>
            <person name="Habib N."/>
            <person name="Wapinski I."/>
            <person name="Roy S."/>
            <person name="Lin M.F."/>
            <person name="Heiman D.I."/>
            <person name="Young S.K."/>
            <person name="Furuya K."/>
            <person name="Guo Y."/>
            <person name="Pidoux A."/>
            <person name="Chen H.M."/>
            <person name="Robbertse B."/>
            <person name="Goldberg J.M."/>
            <person name="Aoki K."/>
            <person name="Bayne E.H."/>
            <person name="Berlin A.M."/>
            <person name="Desjardins C.A."/>
            <person name="Dobbs E."/>
            <person name="Dukaj L."/>
            <person name="Fan L."/>
            <person name="FitzGerald M.G."/>
            <person name="French C."/>
            <person name="Gujja S."/>
            <person name="Hansen K."/>
            <person name="Keifenheim D."/>
            <person name="Levin J.Z."/>
            <person name="Mosher R.A."/>
            <person name="Mueller C.A."/>
            <person name="Pfiffner J."/>
            <person name="Priest M."/>
            <person name="Russ C."/>
            <person name="Smialowska A."/>
            <person name="Swoboda P."/>
            <person name="Sykes S.M."/>
            <person name="Vaughn M."/>
            <person name="Vengrova S."/>
            <person name="Yoder R."/>
            <person name="Zeng Q."/>
            <person name="Allshire R."/>
            <person name="Baulcombe D."/>
            <person name="Birren B.W."/>
            <person name="Brown W."/>
            <person name="Ekwall K."/>
            <person name="Kellis M."/>
            <person name="Leatherwood J."/>
            <person name="Levin H."/>
            <person name="Margalit H."/>
            <person name="Martienssen R."/>
            <person name="Nieduszynski C.A."/>
            <person name="Spatafora J.W."/>
            <person name="Friedman N."/>
            <person name="Dalgaard J.Z."/>
            <person name="Baumann P."/>
            <person name="Niki H."/>
            <person name="Regev A."/>
            <person name="Nusbaum C."/>
        </authorList>
    </citation>
    <scope>NUCLEOTIDE SEQUENCE [LARGE SCALE GENOMIC DNA]</scope>
    <source>
        <strain evidence="4">yFS275 / FY16936</strain>
    </source>
</reference>
<dbReference type="InterPro" id="IPR036869">
    <property type="entry name" value="J_dom_sf"/>
</dbReference>
<dbReference type="SMART" id="SM00271">
    <property type="entry name" value="DnaJ"/>
    <property type="match status" value="1"/>
</dbReference>
<feature type="compositionally biased region" description="Low complexity" evidence="1">
    <location>
        <begin position="81"/>
        <end position="93"/>
    </location>
</feature>
<sequence>MPDSSSPMDYYKVLGVDSSATDAEIRRAYKIAALETHPDRVPVAERETANRRFQQVNEAYYVLSDRSRRRDYDRQRAETNSTSGATGAAGAGANPFGFQSSFTEEQFRRMYNDLFAETQPSEGKPGRLWTVLGGLSGTVIGFITFNVPGALAGSVAGAKLGHIRDTHGKSVYDVFKSLPAADRARVLTEMLQFLLSHRKPI</sequence>
<evidence type="ECO:0000313" key="4">
    <source>
        <dbReference type="Proteomes" id="UP000001744"/>
    </source>
</evidence>
<dbReference type="EMBL" id="KE651167">
    <property type="protein sequence ID" value="EEB09054.1"/>
    <property type="molecule type" value="Genomic_DNA"/>
</dbReference>
<protein>
    <submittedName>
        <fullName evidence="3">DNAJ domain-containing protein</fullName>
    </submittedName>
</protein>
<proteinExistence type="predicted"/>
<feature type="domain" description="J" evidence="2">
    <location>
        <begin position="9"/>
        <end position="76"/>
    </location>
</feature>
<organism evidence="3 4">
    <name type="scientific">Schizosaccharomyces japonicus (strain yFS275 / FY16936)</name>
    <name type="common">Fission yeast</name>
    <dbReference type="NCBI Taxonomy" id="402676"/>
    <lineage>
        <taxon>Eukaryota</taxon>
        <taxon>Fungi</taxon>
        <taxon>Dikarya</taxon>
        <taxon>Ascomycota</taxon>
        <taxon>Taphrinomycotina</taxon>
        <taxon>Schizosaccharomycetes</taxon>
        <taxon>Schizosaccharomycetales</taxon>
        <taxon>Schizosaccharomycetaceae</taxon>
        <taxon>Schizosaccharomyces</taxon>
    </lineage>
</organism>
<dbReference type="PANTHER" id="PTHR43948">
    <property type="entry name" value="DNAJ HOMOLOG SUBFAMILY B"/>
    <property type="match status" value="1"/>
</dbReference>
<evidence type="ECO:0000313" key="3">
    <source>
        <dbReference type="EMBL" id="EEB09054.1"/>
    </source>
</evidence>
<dbReference type="GO" id="GO:0051087">
    <property type="term" value="F:protein-folding chaperone binding"/>
    <property type="evidence" value="ECO:0000318"/>
    <property type="project" value="GO_Central"/>
</dbReference>
<dbReference type="Pfam" id="PF00226">
    <property type="entry name" value="DnaJ"/>
    <property type="match status" value="1"/>
</dbReference>
<evidence type="ECO:0000259" key="2">
    <source>
        <dbReference type="PROSITE" id="PS50076"/>
    </source>
</evidence>
<dbReference type="PRINTS" id="PR00625">
    <property type="entry name" value="JDOMAIN"/>
</dbReference>
<dbReference type="HOGENOM" id="CLU_073129_3_0_1"/>